<reference evidence="1" key="1">
    <citation type="submission" date="2022-06" db="EMBL/GenBank/DDBJ databases">
        <title>Vallitalea longa sp. nov., an anaerobic bacterium isolated from marine sediment.</title>
        <authorList>
            <person name="Hirano S."/>
            <person name="Terahara T."/>
            <person name="Mori K."/>
            <person name="Hamada M."/>
            <person name="Matsumoto R."/>
            <person name="Kobayashi T."/>
        </authorList>
    </citation>
    <scope>NUCLEOTIDE SEQUENCE</scope>
    <source>
        <strain evidence="1">SH18-1</strain>
    </source>
</reference>
<sequence>MKTFKSDTDNCVYNSSGDSIEELISKADACIIGTVTDEYDLSDFSVIQIINVDQTIKGNNIDSQINLLRMKGHQLEEDITYTLLIAERGLSETDDIYYVLGGYESLIFKEENGTLTAMNNRIDQDLKEVLQQNNINTFNLDTKEISDTEKLINYIQGLN</sequence>
<name>A0A9W6DH95_9FIRM</name>
<organism evidence="1 2">
    <name type="scientific">Vallitalea longa</name>
    <dbReference type="NCBI Taxonomy" id="2936439"/>
    <lineage>
        <taxon>Bacteria</taxon>
        <taxon>Bacillati</taxon>
        <taxon>Bacillota</taxon>
        <taxon>Clostridia</taxon>
        <taxon>Lachnospirales</taxon>
        <taxon>Vallitaleaceae</taxon>
        <taxon>Vallitalea</taxon>
    </lineage>
</organism>
<comment type="caution">
    <text evidence="1">The sequence shown here is derived from an EMBL/GenBank/DDBJ whole genome shotgun (WGS) entry which is preliminary data.</text>
</comment>
<dbReference type="RefSeq" id="WP_281818284.1">
    <property type="nucleotide sequence ID" value="NZ_BRLB01000016.1"/>
</dbReference>
<dbReference type="AlphaFoldDB" id="A0A9W6DH95"/>
<evidence type="ECO:0000313" key="2">
    <source>
        <dbReference type="Proteomes" id="UP001144256"/>
    </source>
</evidence>
<proteinExistence type="predicted"/>
<dbReference type="EMBL" id="BRLB01000016">
    <property type="protein sequence ID" value="GKX31337.1"/>
    <property type="molecule type" value="Genomic_DNA"/>
</dbReference>
<accession>A0A9W6DH95</accession>
<dbReference type="Proteomes" id="UP001144256">
    <property type="component" value="Unassembled WGS sequence"/>
</dbReference>
<gene>
    <name evidence="1" type="ORF">SH1V18_38170</name>
</gene>
<keyword evidence="2" id="KW-1185">Reference proteome</keyword>
<evidence type="ECO:0000313" key="1">
    <source>
        <dbReference type="EMBL" id="GKX31337.1"/>
    </source>
</evidence>
<protein>
    <submittedName>
        <fullName evidence="1">Uncharacterized protein</fullName>
    </submittedName>
</protein>